<dbReference type="CDD" id="cd00009">
    <property type="entry name" value="AAA"/>
    <property type="match status" value="1"/>
</dbReference>
<accession>A0ABS8NCW3</accession>
<dbReference type="InterPro" id="IPR047661">
    <property type="entry name" value="IstB"/>
</dbReference>
<evidence type="ECO:0000256" key="1">
    <source>
        <dbReference type="ARBA" id="ARBA00008059"/>
    </source>
</evidence>
<keyword evidence="2" id="KW-0547">Nucleotide-binding</keyword>
<dbReference type="Proteomes" id="UP001165422">
    <property type="component" value="Unassembled WGS sequence"/>
</dbReference>
<proteinExistence type="inferred from homology"/>
<comment type="similarity">
    <text evidence="1">Belongs to the IS21/IS1162 putative ATP-binding protein family.</text>
</comment>
<dbReference type="PANTHER" id="PTHR30050:SF4">
    <property type="entry name" value="ATP-BINDING PROTEIN RV3427C IN INSERTION SEQUENCE-RELATED"/>
    <property type="match status" value="1"/>
</dbReference>
<keyword evidence="3" id="KW-0067">ATP-binding</keyword>
<dbReference type="InterPro" id="IPR028350">
    <property type="entry name" value="DNAC/IstB-like"/>
</dbReference>
<name>A0ABS8NCW3_9CLOT</name>
<dbReference type="Pfam" id="PF01695">
    <property type="entry name" value="IstB_IS21"/>
    <property type="match status" value="1"/>
</dbReference>
<sequence>MRVKLNEEIKEYCRILKLHGIQEHFEEEMGESSDYEDFLHKLLTYELVEKDKRSVECRIRNAKFPYRKYLEDIETKYLPAPMKKILPELATMKFIEQGKNVIMSGNPGTGKTHVSIGLGIKACMEGYKVLFTTVPLLITTLKECNSQKTLRYFERRFEKYDLVIADELGYISFDKEGAELLFTNLSLRASRKSIIITTNLSFDRWEEVFGDPVITSAMVDRLTHKAYIVDMTGDSYRLRETFEGSGKEAHHLLKICTYR</sequence>
<organism evidence="5 6">
    <name type="scientific">Clostridium aromativorans</name>
    <dbReference type="NCBI Taxonomy" id="2836848"/>
    <lineage>
        <taxon>Bacteria</taxon>
        <taxon>Bacillati</taxon>
        <taxon>Bacillota</taxon>
        <taxon>Clostridia</taxon>
        <taxon>Eubacteriales</taxon>
        <taxon>Clostridiaceae</taxon>
        <taxon>Clostridium</taxon>
    </lineage>
</organism>
<dbReference type="EMBL" id="JAJJPB010000036">
    <property type="protein sequence ID" value="MCC9296568.1"/>
    <property type="molecule type" value="Genomic_DNA"/>
</dbReference>
<evidence type="ECO:0000256" key="3">
    <source>
        <dbReference type="ARBA" id="ARBA00022840"/>
    </source>
</evidence>
<dbReference type="Gene3D" id="3.40.50.300">
    <property type="entry name" value="P-loop containing nucleotide triphosphate hydrolases"/>
    <property type="match status" value="1"/>
</dbReference>
<feature type="domain" description="AAA+ ATPase" evidence="4">
    <location>
        <begin position="97"/>
        <end position="232"/>
    </location>
</feature>
<evidence type="ECO:0000313" key="5">
    <source>
        <dbReference type="EMBL" id="MCC9296568.1"/>
    </source>
</evidence>
<gene>
    <name evidence="5" type="primary">istB</name>
    <name evidence="5" type="ORF">LN736_17120</name>
</gene>
<reference evidence="5" key="1">
    <citation type="submission" date="2021-11" db="EMBL/GenBank/DDBJ databases">
        <authorList>
            <person name="Qingchun L."/>
            <person name="Dong Z."/>
            <person name="Zongwei Q."/>
            <person name="Jia Z."/>
            <person name="Duotao L."/>
        </authorList>
    </citation>
    <scope>NUCLEOTIDE SEQUENCE</scope>
    <source>
        <strain evidence="5">WLY-B-L2</strain>
    </source>
</reference>
<dbReference type="SMART" id="SM00382">
    <property type="entry name" value="AAA"/>
    <property type="match status" value="1"/>
</dbReference>
<dbReference type="NCBIfam" id="NF038214">
    <property type="entry name" value="IS21_help_AAA"/>
    <property type="match status" value="1"/>
</dbReference>
<keyword evidence="6" id="KW-1185">Reference proteome</keyword>
<evidence type="ECO:0000259" key="4">
    <source>
        <dbReference type="SMART" id="SM00382"/>
    </source>
</evidence>
<comment type="caution">
    <text evidence="5">The sequence shown here is derived from an EMBL/GenBank/DDBJ whole genome shotgun (WGS) entry which is preliminary data.</text>
</comment>
<dbReference type="InterPro" id="IPR003593">
    <property type="entry name" value="AAA+_ATPase"/>
</dbReference>
<dbReference type="RefSeq" id="WP_179977690.1">
    <property type="nucleotide sequence ID" value="NZ_JAJJPB010000036.1"/>
</dbReference>
<protein>
    <submittedName>
        <fullName evidence="5">IS21-like element helper ATPase IstB</fullName>
    </submittedName>
</protein>
<dbReference type="SUPFAM" id="SSF52540">
    <property type="entry name" value="P-loop containing nucleoside triphosphate hydrolases"/>
    <property type="match status" value="1"/>
</dbReference>
<dbReference type="InterPro" id="IPR002611">
    <property type="entry name" value="IstB_ATP-bd"/>
</dbReference>
<dbReference type="PIRSF" id="PIRSF003073">
    <property type="entry name" value="DNAC_TnpB_IstB"/>
    <property type="match status" value="1"/>
</dbReference>
<evidence type="ECO:0000313" key="6">
    <source>
        <dbReference type="Proteomes" id="UP001165422"/>
    </source>
</evidence>
<dbReference type="InterPro" id="IPR027417">
    <property type="entry name" value="P-loop_NTPase"/>
</dbReference>
<dbReference type="PANTHER" id="PTHR30050">
    <property type="entry name" value="CHROMOSOMAL REPLICATION INITIATOR PROTEIN DNAA"/>
    <property type="match status" value="1"/>
</dbReference>
<evidence type="ECO:0000256" key="2">
    <source>
        <dbReference type="ARBA" id="ARBA00022741"/>
    </source>
</evidence>